<dbReference type="OrthoDB" id="1936008at2"/>
<evidence type="ECO:0000256" key="7">
    <source>
        <dbReference type="SAM" id="Phobius"/>
    </source>
</evidence>
<proteinExistence type="inferred from homology"/>
<keyword evidence="4 7" id="KW-0812">Transmembrane</keyword>
<evidence type="ECO:0000313" key="10">
    <source>
        <dbReference type="Proteomes" id="UP000175744"/>
    </source>
</evidence>
<evidence type="ECO:0000256" key="2">
    <source>
        <dbReference type="ARBA" id="ARBA00005745"/>
    </source>
</evidence>
<gene>
    <name evidence="9" type="primary">epsF_1</name>
    <name evidence="9" type="ORF">CLOACE_01790</name>
</gene>
<dbReference type="Pfam" id="PF00482">
    <property type="entry name" value="T2SSF"/>
    <property type="match status" value="2"/>
</dbReference>
<feature type="domain" description="Type II secretion system protein GspF" evidence="8">
    <location>
        <begin position="269"/>
        <end position="391"/>
    </location>
</feature>
<dbReference type="Proteomes" id="UP000175744">
    <property type="component" value="Unassembled WGS sequence"/>
</dbReference>
<keyword evidence="3" id="KW-1003">Cell membrane</keyword>
<evidence type="ECO:0000256" key="1">
    <source>
        <dbReference type="ARBA" id="ARBA00004651"/>
    </source>
</evidence>
<dbReference type="PRINTS" id="PR00812">
    <property type="entry name" value="BCTERIALGSPF"/>
</dbReference>
<dbReference type="PANTHER" id="PTHR30012">
    <property type="entry name" value="GENERAL SECRETION PATHWAY PROTEIN"/>
    <property type="match status" value="1"/>
</dbReference>
<dbReference type="EMBL" id="LZFO01000002">
    <property type="protein sequence ID" value="OFI07575.1"/>
    <property type="molecule type" value="Genomic_DNA"/>
</dbReference>
<feature type="transmembrane region" description="Helical" evidence="7">
    <location>
        <begin position="372"/>
        <end position="393"/>
    </location>
</feature>
<keyword evidence="5 7" id="KW-1133">Transmembrane helix</keyword>
<evidence type="ECO:0000313" key="9">
    <source>
        <dbReference type="EMBL" id="OFI07575.1"/>
    </source>
</evidence>
<reference evidence="9 10" key="1">
    <citation type="submission" date="2016-06" db="EMBL/GenBank/DDBJ databases">
        <title>Genome sequence of Clostridium acetireducens DSM 10703.</title>
        <authorList>
            <person name="Poehlein A."/>
            <person name="Fluechter S."/>
            <person name="Duerre P."/>
            <person name="Daniel R."/>
        </authorList>
    </citation>
    <scope>NUCLEOTIDE SEQUENCE [LARGE SCALE GENOMIC DNA]</scope>
    <source>
        <strain evidence="9 10">DSM 10703</strain>
    </source>
</reference>
<evidence type="ECO:0000256" key="6">
    <source>
        <dbReference type="ARBA" id="ARBA00023136"/>
    </source>
</evidence>
<comment type="similarity">
    <text evidence="2">Belongs to the GSP F family.</text>
</comment>
<dbReference type="AlphaFoldDB" id="A0A1E8F1S8"/>
<evidence type="ECO:0000256" key="3">
    <source>
        <dbReference type="ARBA" id="ARBA00022475"/>
    </source>
</evidence>
<keyword evidence="10" id="KW-1185">Reference proteome</keyword>
<name>A0A1E8F1S8_9CLOT</name>
<dbReference type="InterPro" id="IPR018076">
    <property type="entry name" value="T2SS_GspF_dom"/>
</dbReference>
<sequence length="399" mass="46474">MSKIYKYKAKNLKGEILKGCIHCENEKELLFLIKQKGYFCLQSSKLIKFNIDIRKPNKKDIFIMCRQFYIILSSGLSIWKALDIISIKCKNKYIKYSLKNIKEDIIKGYKFYNSIKKFDYIYPEFLIEMIGIGEESGNIEKIFKDLSEYYENMYKIELKFKNSMIYPSIVCFVSIFVIAFLMIKILPQFVDILSTLGGNLPKSTYRLMCIFEFIKGKLFLLTFILILIIMFFKFLRKNKDLKTFTILDNFKLKIPLIKNLYKKIVLLKFSKSMNLLIKSGFSIIKSLYISSNIVNNVYISDSIKNAIYNIEKGFSLSDALKSTNIFDDLFVSMIIVGEESGKLEEIFLNVSFIYENDIKENLKILSSFIEPVLIIILSVIIGTITISLIMPILNIMDCI</sequence>
<feature type="transmembrane region" description="Helical" evidence="7">
    <location>
        <begin position="164"/>
        <end position="185"/>
    </location>
</feature>
<dbReference type="STRING" id="1121290.CLAOCE_01790"/>
<dbReference type="InterPro" id="IPR003004">
    <property type="entry name" value="GspF/PilC"/>
</dbReference>
<comment type="subcellular location">
    <subcellularLocation>
        <location evidence="1">Cell membrane</location>
        <topology evidence="1">Multi-pass membrane protein</topology>
    </subcellularLocation>
</comment>
<protein>
    <submittedName>
        <fullName evidence="9">Type II secretion system protein F</fullName>
    </submittedName>
</protein>
<evidence type="ECO:0000256" key="4">
    <source>
        <dbReference type="ARBA" id="ARBA00022692"/>
    </source>
</evidence>
<dbReference type="PANTHER" id="PTHR30012:SF0">
    <property type="entry name" value="TYPE II SECRETION SYSTEM PROTEIN F-RELATED"/>
    <property type="match status" value="1"/>
</dbReference>
<evidence type="ECO:0000256" key="5">
    <source>
        <dbReference type="ARBA" id="ARBA00022989"/>
    </source>
</evidence>
<comment type="caution">
    <text evidence="9">The sequence shown here is derived from an EMBL/GenBank/DDBJ whole genome shotgun (WGS) entry which is preliminary data.</text>
</comment>
<dbReference type="RefSeq" id="WP_084027504.1">
    <property type="nucleotide sequence ID" value="NZ_LZFO01000002.1"/>
</dbReference>
<feature type="domain" description="Type II secretion system protein GspF" evidence="8">
    <location>
        <begin position="65"/>
        <end position="187"/>
    </location>
</feature>
<dbReference type="InterPro" id="IPR042094">
    <property type="entry name" value="T2SS_GspF_sf"/>
</dbReference>
<dbReference type="Gene3D" id="1.20.81.30">
    <property type="entry name" value="Type II secretion system (T2SS), domain F"/>
    <property type="match status" value="2"/>
</dbReference>
<dbReference type="GO" id="GO:0005886">
    <property type="term" value="C:plasma membrane"/>
    <property type="evidence" value="ECO:0007669"/>
    <property type="project" value="UniProtKB-SubCell"/>
</dbReference>
<accession>A0A1E8F1S8</accession>
<feature type="transmembrane region" description="Helical" evidence="7">
    <location>
        <begin position="205"/>
        <end position="232"/>
    </location>
</feature>
<keyword evidence="6 7" id="KW-0472">Membrane</keyword>
<evidence type="ECO:0000259" key="8">
    <source>
        <dbReference type="Pfam" id="PF00482"/>
    </source>
</evidence>
<organism evidence="9 10">
    <name type="scientific">Clostridium acetireducens DSM 10703</name>
    <dbReference type="NCBI Taxonomy" id="1121290"/>
    <lineage>
        <taxon>Bacteria</taxon>
        <taxon>Bacillati</taxon>
        <taxon>Bacillota</taxon>
        <taxon>Clostridia</taxon>
        <taxon>Eubacteriales</taxon>
        <taxon>Clostridiaceae</taxon>
        <taxon>Clostridium</taxon>
    </lineage>
</organism>